<gene>
    <name evidence="3" type="ORF">BO94DRAFT_539641</name>
</gene>
<protein>
    <recommendedName>
        <fullName evidence="5">Secreted protein</fullName>
    </recommendedName>
</protein>
<sequence length="210" mass="23818">MRMAALPIWFAWTKASHAAFSFLPNPTYLPRVPGWHGRSLSGWSDQGLQRRRDIRQDLNRAAADADADAGCKQVELKHLSWGCFRFVGPDLLVDCYTPWPPLPWHLSSNRLTTYMLHTCTYVSTYMATYRQGPGNAPRDVGGTMWPRGPSDLPPHATAVCTGRHRGTLRARSEEKERRGRRSDHGPVQSVPDDKRHRHWLGSPNRRGIAQ</sequence>
<evidence type="ECO:0000256" key="1">
    <source>
        <dbReference type="SAM" id="MobiDB-lite"/>
    </source>
</evidence>
<accession>A0A317VDL0</accession>
<name>A0A317VDL0_9EURO</name>
<feature type="region of interest" description="Disordered" evidence="1">
    <location>
        <begin position="137"/>
        <end position="210"/>
    </location>
</feature>
<proteinExistence type="predicted"/>
<reference evidence="3 4" key="1">
    <citation type="submission" date="2016-12" db="EMBL/GenBank/DDBJ databases">
        <title>The genomes of Aspergillus section Nigri reveals drivers in fungal speciation.</title>
        <authorList>
            <consortium name="DOE Joint Genome Institute"/>
            <person name="Vesth T.C."/>
            <person name="Nybo J."/>
            <person name="Theobald S."/>
            <person name="Brandl J."/>
            <person name="Frisvad J.C."/>
            <person name="Nielsen K.F."/>
            <person name="Lyhne E.K."/>
            <person name="Kogle M.E."/>
            <person name="Kuo A."/>
            <person name="Riley R."/>
            <person name="Clum A."/>
            <person name="Nolan M."/>
            <person name="Lipzen A."/>
            <person name="Salamov A."/>
            <person name="Henrissat B."/>
            <person name="Wiebenga A."/>
            <person name="De Vries R.P."/>
            <person name="Grigoriev I.V."/>
            <person name="Mortensen U.H."/>
            <person name="Andersen M.R."/>
            <person name="Baker S.E."/>
        </authorList>
    </citation>
    <scope>NUCLEOTIDE SEQUENCE [LARGE SCALE GENOMIC DNA]</scope>
    <source>
        <strain evidence="3 4">CBS 115572</strain>
    </source>
</reference>
<dbReference type="GeneID" id="37114884"/>
<keyword evidence="4" id="KW-1185">Reference proteome</keyword>
<evidence type="ECO:0000313" key="3">
    <source>
        <dbReference type="EMBL" id="PWY71098.1"/>
    </source>
</evidence>
<dbReference type="RefSeq" id="XP_025462853.1">
    <property type="nucleotide sequence ID" value="XM_025612741.1"/>
</dbReference>
<dbReference type="EMBL" id="MSFK01000037">
    <property type="protein sequence ID" value="PWY71098.1"/>
    <property type="molecule type" value="Genomic_DNA"/>
</dbReference>
<evidence type="ECO:0008006" key="5">
    <source>
        <dbReference type="Google" id="ProtNLM"/>
    </source>
</evidence>
<dbReference type="OrthoDB" id="10403329at2759"/>
<dbReference type="AlphaFoldDB" id="A0A317VDL0"/>
<organism evidence="3 4">
    <name type="scientific">Aspergillus sclerotioniger CBS 115572</name>
    <dbReference type="NCBI Taxonomy" id="1450535"/>
    <lineage>
        <taxon>Eukaryota</taxon>
        <taxon>Fungi</taxon>
        <taxon>Dikarya</taxon>
        <taxon>Ascomycota</taxon>
        <taxon>Pezizomycotina</taxon>
        <taxon>Eurotiomycetes</taxon>
        <taxon>Eurotiomycetidae</taxon>
        <taxon>Eurotiales</taxon>
        <taxon>Aspergillaceae</taxon>
        <taxon>Aspergillus</taxon>
        <taxon>Aspergillus subgen. Circumdati</taxon>
    </lineage>
</organism>
<comment type="caution">
    <text evidence="3">The sequence shown here is derived from an EMBL/GenBank/DDBJ whole genome shotgun (WGS) entry which is preliminary data.</text>
</comment>
<feature type="signal peptide" evidence="2">
    <location>
        <begin position="1"/>
        <end position="18"/>
    </location>
</feature>
<evidence type="ECO:0000256" key="2">
    <source>
        <dbReference type="SAM" id="SignalP"/>
    </source>
</evidence>
<evidence type="ECO:0000313" key="4">
    <source>
        <dbReference type="Proteomes" id="UP000246702"/>
    </source>
</evidence>
<keyword evidence="2" id="KW-0732">Signal</keyword>
<feature type="chain" id="PRO_5016456566" description="Secreted protein" evidence="2">
    <location>
        <begin position="19"/>
        <end position="210"/>
    </location>
</feature>
<dbReference type="Proteomes" id="UP000246702">
    <property type="component" value="Unassembled WGS sequence"/>
</dbReference>